<keyword evidence="6" id="KW-1185">Reference proteome</keyword>
<keyword evidence="1 3" id="KW-0479">Metal-binding</keyword>
<dbReference type="GO" id="GO:0007186">
    <property type="term" value="P:G protein-coupled receptor signaling pathway"/>
    <property type="evidence" value="ECO:0007669"/>
    <property type="project" value="InterPro"/>
</dbReference>
<comment type="subcellular location">
    <subcellularLocation>
        <location evidence="3">Cell membrane</location>
    </subcellularLocation>
</comment>
<evidence type="ECO:0000256" key="3">
    <source>
        <dbReference type="RuleBase" id="RU369121"/>
    </source>
</evidence>
<feature type="compositionally biased region" description="Basic and acidic residues" evidence="4">
    <location>
        <begin position="16"/>
        <end position="34"/>
    </location>
</feature>
<comment type="similarity">
    <text evidence="3">Belongs to the G-alpha family. G(s) subfamily.</text>
</comment>
<evidence type="ECO:0000256" key="4">
    <source>
        <dbReference type="SAM" id="MobiDB-lite"/>
    </source>
</evidence>
<dbReference type="GO" id="GO:0005525">
    <property type="term" value="F:GTP binding"/>
    <property type="evidence" value="ECO:0007669"/>
    <property type="project" value="UniProtKB-UniRule"/>
</dbReference>
<dbReference type="Proteomes" id="UP001488838">
    <property type="component" value="Unassembled WGS sequence"/>
</dbReference>
<evidence type="ECO:0000313" key="6">
    <source>
        <dbReference type="Proteomes" id="UP001488838"/>
    </source>
</evidence>
<dbReference type="GO" id="GO:0005834">
    <property type="term" value="C:heterotrimeric G-protein complex"/>
    <property type="evidence" value="ECO:0007669"/>
    <property type="project" value="UniProtKB-UniRule"/>
</dbReference>
<keyword evidence="3" id="KW-0807">Transducer</keyword>
<feature type="region of interest" description="Disordered" evidence="4">
    <location>
        <begin position="1"/>
        <end position="34"/>
    </location>
</feature>
<dbReference type="InterPro" id="IPR000367">
    <property type="entry name" value="Gprotein_alpha_S"/>
</dbReference>
<protein>
    <recommendedName>
        <fullName evidence="3">Guanine nucleotide-binding protein G(s) subunit alpha</fullName>
    </recommendedName>
    <alternativeName>
        <fullName evidence="3">Adenylate cyclase-stimulating G alpha protein</fullName>
    </alternativeName>
</protein>
<evidence type="ECO:0000256" key="2">
    <source>
        <dbReference type="ARBA" id="ARBA00022842"/>
    </source>
</evidence>
<accession>A0AAW0JKW0</accession>
<comment type="subunit">
    <text evidence="3">G proteins are composed of 3 units; alpha, beta and gamma. The alpha chain contains the guanine nucleotide binding site.</text>
</comment>
<reference evidence="5 6" key="1">
    <citation type="journal article" date="2023" name="bioRxiv">
        <title>Conserved and derived expression patterns and positive selection on dental genes reveal complex evolutionary context of ever-growing rodent molars.</title>
        <authorList>
            <person name="Calamari Z.T."/>
            <person name="Song A."/>
            <person name="Cohen E."/>
            <person name="Akter M."/>
            <person name="Roy R.D."/>
            <person name="Hallikas O."/>
            <person name="Christensen M.M."/>
            <person name="Li P."/>
            <person name="Marangoni P."/>
            <person name="Jernvall J."/>
            <person name="Klein O.D."/>
        </authorList>
    </citation>
    <scope>NUCLEOTIDE SEQUENCE [LARGE SCALE GENOMIC DNA]</scope>
    <source>
        <strain evidence="5">V071</strain>
    </source>
</reference>
<keyword evidence="3" id="KW-0342">GTP-binding</keyword>
<dbReference type="EMBL" id="JBBHLL010000031">
    <property type="protein sequence ID" value="KAK7827168.1"/>
    <property type="molecule type" value="Genomic_DNA"/>
</dbReference>
<sequence>MRGLLLGAGDSGKVQLWRDEDPAQQSREKATEGRGIKNNLKEAAETTVASVNNLVLPVELANPENQF</sequence>
<dbReference type="GO" id="GO:0003924">
    <property type="term" value="F:GTPase activity"/>
    <property type="evidence" value="ECO:0007669"/>
    <property type="project" value="UniProtKB-UniRule"/>
</dbReference>
<keyword evidence="2 3" id="KW-0460">Magnesium</keyword>
<comment type="function">
    <text evidence="3">Guanine nucleotide-binding proteins (G proteins) function as transducers in numerous signaling pathways controlled by G protein-coupled receptors (GPCRs).</text>
</comment>
<evidence type="ECO:0000256" key="1">
    <source>
        <dbReference type="ARBA" id="ARBA00022723"/>
    </source>
</evidence>
<comment type="caution">
    <text evidence="5">The sequence shown here is derived from an EMBL/GenBank/DDBJ whole genome shotgun (WGS) entry which is preliminary data.</text>
</comment>
<proteinExistence type="inferred from homology"/>
<dbReference type="GO" id="GO:0031683">
    <property type="term" value="F:G-protein beta/gamma-subunit complex binding"/>
    <property type="evidence" value="ECO:0007669"/>
    <property type="project" value="UniProtKB-UniRule"/>
</dbReference>
<keyword evidence="3" id="KW-0472">Membrane</keyword>
<evidence type="ECO:0000313" key="5">
    <source>
        <dbReference type="EMBL" id="KAK7827168.1"/>
    </source>
</evidence>
<dbReference type="AlphaFoldDB" id="A0AAW0JKW0"/>
<name>A0AAW0JKW0_MYOGA</name>
<dbReference type="GO" id="GO:0046872">
    <property type="term" value="F:metal ion binding"/>
    <property type="evidence" value="ECO:0007669"/>
    <property type="project" value="UniProtKB-UniRule"/>
</dbReference>
<keyword evidence="3" id="KW-0547">Nucleotide-binding</keyword>
<gene>
    <name evidence="5" type="ORF">U0070_019964</name>
</gene>
<keyword evidence="3" id="KW-1003">Cell membrane</keyword>
<organism evidence="5 6">
    <name type="scientific">Myodes glareolus</name>
    <name type="common">Bank vole</name>
    <name type="synonym">Clethrionomys glareolus</name>
    <dbReference type="NCBI Taxonomy" id="447135"/>
    <lineage>
        <taxon>Eukaryota</taxon>
        <taxon>Metazoa</taxon>
        <taxon>Chordata</taxon>
        <taxon>Craniata</taxon>
        <taxon>Vertebrata</taxon>
        <taxon>Euteleostomi</taxon>
        <taxon>Mammalia</taxon>
        <taxon>Eutheria</taxon>
        <taxon>Euarchontoglires</taxon>
        <taxon>Glires</taxon>
        <taxon>Rodentia</taxon>
        <taxon>Myomorpha</taxon>
        <taxon>Muroidea</taxon>
        <taxon>Cricetidae</taxon>
        <taxon>Arvicolinae</taxon>
        <taxon>Myodes</taxon>
    </lineage>
</organism>
<dbReference type="PRINTS" id="PR00443">
    <property type="entry name" value="GPROTEINAS"/>
</dbReference>